<reference evidence="1 2" key="1">
    <citation type="journal article" date="2023" name="ACS Omega">
        <title>Identification of the Neoaspergillic Acid Biosynthesis Gene Cluster by Establishing an In Vitro CRISPR-Ribonucleoprotein Genetic System in Aspergillus melleus.</title>
        <authorList>
            <person name="Yuan B."/>
            <person name="Grau M.F."/>
            <person name="Murata R.M."/>
            <person name="Torok T."/>
            <person name="Venkateswaran K."/>
            <person name="Stajich J.E."/>
            <person name="Wang C.C.C."/>
        </authorList>
    </citation>
    <scope>NUCLEOTIDE SEQUENCE [LARGE SCALE GENOMIC DNA]</scope>
    <source>
        <strain evidence="1 2">IMV 1140</strain>
    </source>
</reference>
<evidence type="ECO:0000313" key="1">
    <source>
        <dbReference type="EMBL" id="KAK1143933.1"/>
    </source>
</evidence>
<protein>
    <submittedName>
        <fullName evidence="1">Uncharacterized protein</fullName>
    </submittedName>
</protein>
<comment type="caution">
    <text evidence="1">The sequence shown here is derived from an EMBL/GenBank/DDBJ whole genome shotgun (WGS) entry which is preliminary data.</text>
</comment>
<dbReference type="Proteomes" id="UP001177260">
    <property type="component" value="Unassembled WGS sequence"/>
</dbReference>
<keyword evidence="2" id="KW-1185">Reference proteome</keyword>
<evidence type="ECO:0000313" key="2">
    <source>
        <dbReference type="Proteomes" id="UP001177260"/>
    </source>
</evidence>
<organism evidence="1 2">
    <name type="scientific">Aspergillus melleus</name>
    <dbReference type="NCBI Taxonomy" id="138277"/>
    <lineage>
        <taxon>Eukaryota</taxon>
        <taxon>Fungi</taxon>
        <taxon>Dikarya</taxon>
        <taxon>Ascomycota</taxon>
        <taxon>Pezizomycotina</taxon>
        <taxon>Eurotiomycetes</taxon>
        <taxon>Eurotiomycetidae</taxon>
        <taxon>Eurotiales</taxon>
        <taxon>Aspergillaceae</taxon>
        <taxon>Aspergillus</taxon>
        <taxon>Aspergillus subgen. Circumdati</taxon>
    </lineage>
</organism>
<gene>
    <name evidence="1" type="ORF">N8T08_005842</name>
</gene>
<name>A0ACC3B1F7_9EURO</name>
<dbReference type="EMBL" id="JAOPJF010000034">
    <property type="protein sequence ID" value="KAK1143933.1"/>
    <property type="molecule type" value="Genomic_DNA"/>
</dbReference>
<proteinExistence type="predicted"/>
<accession>A0ACC3B1F7</accession>
<sequence>MRRRTQKTATHFLILLLILGLICFLNRPQSPHKLFAWDRIRYRTRATTLPAANGVCPGLDESGRPALVVSHVDSDGETGWLDALRGKFQVCVYHIDISTSTSTSTSTVEKKNTNTDPNTDTDIHPRNPSSNTPSEYAGYLQVPTNRAHEAITYLTFLIDNYATIPSSGAVFIHGSRFAWHNDDPHYDNLSLLKSLNQPFALHASGYHNLRCDWSLSTCSPAAGPQGSLENSVQAVLQPWSARTVSDRGLPGALEEIFGPSGDVGMGMGMGSRLGRTDTVRAQCCAQFAVSRDGVWQHSREEYVALRQWLLDGMDGRRGAAPKDDRVAGRIISYIWHILFMKRDGAGVDLGELNRKACPSAEECYCRLYGRCGLRCSTPGSCLGQYVLPKHLRLPEDWAETHAS</sequence>